<dbReference type="AlphaFoldDB" id="A0AAV4L9P7"/>
<dbReference type="RefSeq" id="WP_282197784.1">
    <property type="nucleotide sequence ID" value="NZ_BOQE01000001.1"/>
</dbReference>
<organism evidence="2 3">
    <name type="scientific">Collibacillus ludicampi</name>
    <dbReference type="NCBI Taxonomy" id="2771369"/>
    <lineage>
        <taxon>Bacteria</taxon>
        <taxon>Bacillati</taxon>
        <taxon>Bacillota</taxon>
        <taxon>Bacilli</taxon>
        <taxon>Bacillales</taxon>
        <taxon>Alicyclobacillaceae</taxon>
        <taxon>Collibacillus</taxon>
    </lineage>
</organism>
<sequence length="90" mass="10451">MYPIEERETILRYDELENRWHVWSSVKEHIAKIVEIGDVKKVDKDGRGTVRAVDAYLTASQVRLFASKGPSEKQRNAARELAAKRRKKRA</sequence>
<accession>A0AAV4L9P7</accession>
<dbReference type="EMBL" id="BOQE01000001">
    <property type="protein sequence ID" value="GIM44510.1"/>
    <property type="molecule type" value="Genomic_DNA"/>
</dbReference>
<feature type="region of interest" description="Disordered" evidence="1">
    <location>
        <begin position="68"/>
        <end position="90"/>
    </location>
</feature>
<name>A0AAV4L9P7_9BACL</name>
<feature type="compositionally biased region" description="Basic and acidic residues" evidence="1">
    <location>
        <begin position="70"/>
        <end position="83"/>
    </location>
</feature>
<keyword evidence="3" id="KW-1185">Reference proteome</keyword>
<gene>
    <name evidence="2" type="ORF">DNHGIG_00590</name>
</gene>
<evidence type="ECO:0000256" key="1">
    <source>
        <dbReference type="SAM" id="MobiDB-lite"/>
    </source>
</evidence>
<proteinExistence type="predicted"/>
<evidence type="ECO:0000313" key="2">
    <source>
        <dbReference type="EMBL" id="GIM44510.1"/>
    </source>
</evidence>
<reference evidence="2" key="1">
    <citation type="journal article" date="2023" name="Int. J. Syst. Evol. Microbiol.">
        <title>Collibacillus ludicampi gen. nov., sp. nov., a new soil bacterium of the family Alicyclobacillaceae.</title>
        <authorList>
            <person name="Jojima T."/>
            <person name="Ioku Y."/>
            <person name="Fukuta Y."/>
            <person name="Shirasaka N."/>
            <person name="Matsumura Y."/>
            <person name="Mori M."/>
        </authorList>
    </citation>
    <scope>NUCLEOTIDE SEQUENCE</scope>
    <source>
        <strain evidence="2">TP075</strain>
    </source>
</reference>
<dbReference type="Proteomes" id="UP001057291">
    <property type="component" value="Unassembled WGS sequence"/>
</dbReference>
<protein>
    <submittedName>
        <fullName evidence="2">Uncharacterized protein</fullName>
    </submittedName>
</protein>
<comment type="caution">
    <text evidence="2">The sequence shown here is derived from an EMBL/GenBank/DDBJ whole genome shotgun (WGS) entry which is preliminary data.</text>
</comment>
<evidence type="ECO:0000313" key="3">
    <source>
        <dbReference type="Proteomes" id="UP001057291"/>
    </source>
</evidence>